<dbReference type="PANTHER" id="PTHR48111">
    <property type="entry name" value="REGULATOR OF RPOS"/>
    <property type="match status" value="1"/>
</dbReference>
<dbReference type="InterPro" id="IPR011006">
    <property type="entry name" value="CheY-like_superfamily"/>
</dbReference>
<dbReference type="InterPro" id="IPR001867">
    <property type="entry name" value="OmpR/PhoB-type_DNA-bd"/>
</dbReference>
<gene>
    <name evidence="8" type="ORF">E7Z59_05385</name>
</gene>
<dbReference type="Gene3D" id="1.10.10.10">
    <property type="entry name" value="Winged helix-like DNA-binding domain superfamily/Winged helix DNA-binding domain"/>
    <property type="match status" value="1"/>
</dbReference>
<keyword evidence="3 5" id="KW-0238">DNA-binding</keyword>
<proteinExistence type="predicted"/>
<evidence type="ECO:0000256" key="5">
    <source>
        <dbReference type="PROSITE-ProRule" id="PRU01091"/>
    </source>
</evidence>
<reference evidence="8 9" key="1">
    <citation type="submission" date="2019-04" db="EMBL/GenBank/DDBJ databases">
        <title>Draft genome sequence of Robertkochia marina CC-AMO-30D.</title>
        <authorList>
            <person name="Hameed A."/>
            <person name="Lin S.-Y."/>
            <person name="Shahina M."/>
            <person name="Lai W.-A."/>
            <person name="Young C.-C."/>
        </authorList>
    </citation>
    <scope>NUCLEOTIDE SEQUENCE [LARGE SCALE GENOMIC DNA]</scope>
    <source>
        <strain evidence="8 9">CC-AMO-30D</strain>
    </source>
</reference>
<dbReference type="SMART" id="SM00862">
    <property type="entry name" value="Trans_reg_C"/>
    <property type="match status" value="1"/>
</dbReference>
<organism evidence="8 9">
    <name type="scientific">Robertkochia marina</name>
    <dbReference type="NCBI Taxonomy" id="1227945"/>
    <lineage>
        <taxon>Bacteria</taxon>
        <taxon>Pseudomonadati</taxon>
        <taxon>Bacteroidota</taxon>
        <taxon>Flavobacteriia</taxon>
        <taxon>Flavobacteriales</taxon>
        <taxon>Flavobacteriaceae</taxon>
        <taxon>Robertkochia</taxon>
    </lineage>
</organism>
<dbReference type="InterPro" id="IPR039420">
    <property type="entry name" value="WalR-like"/>
</dbReference>
<dbReference type="Gene3D" id="3.40.50.2300">
    <property type="match status" value="1"/>
</dbReference>
<protein>
    <submittedName>
        <fullName evidence="8">Response regulator transcription factor</fullName>
    </submittedName>
</protein>
<dbReference type="GO" id="GO:0000156">
    <property type="term" value="F:phosphorelay response regulator activity"/>
    <property type="evidence" value="ECO:0007669"/>
    <property type="project" value="TreeGrafter"/>
</dbReference>
<dbReference type="RefSeq" id="WP_136335251.1">
    <property type="nucleotide sequence ID" value="NZ_QXMP01000002.1"/>
</dbReference>
<dbReference type="GO" id="GO:0000976">
    <property type="term" value="F:transcription cis-regulatory region binding"/>
    <property type="evidence" value="ECO:0007669"/>
    <property type="project" value="TreeGrafter"/>
</dbReference>
<dbReference type="InterPro" id="IPR036388">
    <property type="entry name" value="WH-like_DNA-bd_sf"/>
</dbReference>
<dbReference type="Pfam" id="PF00072">
    <property type="entry name" value="Response_reg"/>
    <property type="match status" value="1"/>
</dbReference>
<dbReference type="CDD" id="cd17574">
    <property type="entry name" value="REC_OmpR"/>
    <property type="match status" value="1"/>
</dbReference>
<feature type="domain" description="OmpR/PhoB-type" evidence="7">
    <location>
        <begin position="135"/>
        <end position="232"/>
    </location>
</feature>
<dbReference type="OrthoDB" id="9790442at2"/>
<dbReference type="GO" id="GO:0006355">
    <property type="term" value="P:regulation of DNA-templated transcription"/>
    <property type="evidence" value="ECO:0007669"/>
    <property type="project" value="InterPro"/>
</dbReference>
<evidence type="ECO:0000256" key="1">
    <source>
        <dbReference type="ARBA" id="ARBA00022553"/>
    </source>
</evidence>
<evidence type="ECO:0000259" key="7">
    <source>
        <dbReference type="PROSITE" id="PS51755"/>
    </source>
</evidence>
<dbReference type="SUPFAM" id="SSF52172">
    <property type="entry name" value="CheY-like"/>
    <property type="match status" value="1"/>
</dbReference>
<dbReference type="InterPro" id="IPR016032">
    <property type="entry name" value="Sig_transdc_resp-reg_C-effctor"/>
</dbReference>
<dbReference type="SMART" id="SM00448">
    <property type="entry name" value="REC"/>
    <property type="match status" value="1"/>
</dbReference>
<dbReference type="GO" id="GO:0032993">
    <property type="term" value="C:protein-DNA complex"/>
    <property type="evidence" value="ECO:0007669"/>
    <property type="project" value="TreeGrafter"/>
</dbReference>
<dbReference type="Proteomes" id="UP000305939">
    <property type="component" value="Unassembled WGS sequence"/>
</dbReference>
<dbReference type="PANTHER" id="PTHR48111:SF40">
    <property type="entry name" value="PHOSPHATE REGULON TRANSCRIPTIONAL REGULATORY PROTEIN PHOB"/>
    <property type="match status" value="1"/>
</dbReference>
<dbReference type="Pfam" id="PF00486">
    <property type="entry name" value="Trans_reg_C"/>
    <property type="match status" value="1"/>
</dbReference>
<keyword evidence="9" id="KW-1185">Reference proteome</keyword>
<evidence type="ECO:0000256" key="2">
    <source>
        <dbReference type="ARBA" id="ARBA00023012"/>
    </source>
</evidence>
<name>A0A4S3M5V6_9FLAO</name>
<dbReference type="AlphaFoldDB" id="A0A4S3M5V6"/>
<accession>A0A4S3M5V6</accession>
<evidence type="ECO:0000313" key="9">
    <source>
        <dbReference type="Proteomes" id="UP000305939"/>
    </source>
</evidence>
<evidence type="ECO:0000256" key="4">
    <source>
        <dbReference type="PROSITE-ProRule" id="PRU00169"/>
    </source>
</evidence>
<evidence type="ECO:0000256" key="3">
    <source>
        <dbReference type="ARBA" id="ARBA00023125"/>
    </source>
</evidence>
<dbReference type="InterPro" id="IPR001789">
    <property type="entry name" value="Sig_transdc_resp-reg_receiver"/>
</dbReference>
<feature type="DNA-binding region" description="OmpR/PhoB-type" evidence="5">
    <location>
        <begin position="135"/>
        <end position="232"/>
    </location>
</feature>
<dbReference type="PROSITE" id="PS50110">
    <property type="entry name" value="RESPONSE_REGULATORY"/>
    <property type="match status" value="1"/>
</dbReference>
<dbReference type="EMBL" id="SSMC01000001">
    <property type="protein sequence ID" value="THD69761.1"/>
    <property type="molecule type" value="Genomic_DNA"/>
</dbReference>
<dbReference type="GO" id="GO:0005829">
    <property type="term" value="C:cytosol"/>
    <property type="evidence" value="ECO:0007669"/>
    <property type="project" value="TreeGrafter"/>
</dbReference>
<sequence>MEKNASLLLVEDDQALGYLLKEYLGMKGFEVTWEKNGKDALEILKHEQFDLAILDVMMPEMDGFTLAGKMVEEYPGLPFMFLTARSLKIDVLKGFSLGAVDYLKKPVDEEELVVRINNLLRLVKNTRKKVETAGPSVISLGKYSYDPGNLLLTCNGEEIRLTGRENELLQYLAERKNKVCRHRDILVTIWGKNDYFNRKSLNVFITRLRKYLEKDDNVKLENVHNEGFVLRVME</sequence>
<evidence type="ECO:0000313" key="8">
    <source>
        <dbReference type="EMBL" id="THD69761.1"/>
    </source>
</evidence>
<dbReference type="CDD" id="cd00383">
    <property type="entry name" value="trans_reg_C"/>
    <property type="match status" value="1"/>
</dbReference>
<dbReference type="SUPFAM" id="SSF46894">
    <property type="entry name" value="C-terminal effector domain of the bipartite response regulators"/>
    <property type="match status" value="1"/>
</dbReference>
<feature type="modified residue" description="4-aspartylphosphate" evidence="4">
    <location>
        <position position="55"/>
    </location>
</feature>
<evidence type="ECO:0000259" key="6">
    <source>
        <dbReference type="PROSITE" id="PS50110"/>
    </source>
</evidence>
<feature type="domain" description="Response regulatory" evidence="6">
    <location>
        <begin position="6"/>
        <end position="120"/>
    </location>
</feature>
<comment type="caution">
    <text evidence="8">The sequence shown here is derived from an EMBL/GenBank/DDBJ whole genome shotgun (WGS) entry which is preliminary data.</text>
</comment>
<dbReference type="PROSITE" id="PS51755">
    <property type="entry name" value="OMPR_PHOB"/>
    <property type="match status" value="1"/>
</dbReference>
<keyword evidence="2" id="KW-0902">Two-component regulatory system</keyword>
<keyword evidence="1 4" id="KW-0597">Phosphoprotein</keyword>